<dbReference type="InterPro" id="IPR013686">
    <property type="entry name" value="Polypept-transport_assoc_ShlB"/>
</dbReference>
<sequence length="556" mass="62908">MFKILSFLVFSFAFLYANIEQREFKNEQDRLNKSQSNIPSSNINLQSSNQDSDISLVLNENPCFEIDEIILNSKVKINLDKVLKKLKFQSGICLGEQSINAIIKAVNNEIIGAGYITSSVIPQNLNLKSRKIVLDLNLGKIDKITINNEDTKRNRASLFSAFGEIDHQKALNIRDVETALENIQNATFGNTQISLSPSAKSNSSDILITRRQRKVPITAYFGLDNFGSKPTGKYQGSFGLSALNLLGFNEIYTLNYGGAVFKKEKTKLNDESKNGGSNNFYVNFKVPFGALAIDYTHSHYSYHQVVAGAYNLYKYSGTSDSDRLNFSYLIYRDDKTKLTPFFAFFHRKSKNYIEDFELTNQRRKTSSYEVGTKLERYFLNSSLNAKLTYKRGTGMLDAIPAPEQNLGEGTSRMKIWLVDVNFKTNYENFSYDMNFYAQYNKTPLTLQDRISIGGIYSVRGFDGQMSLSGQKGFYLRNTLAYRYYGLNEIYTALDLGAVYSVASEFKSDNKLIGTGVGIRGKVGSFSYDLLAFKPLKKPEFFTTKSKAINFTLSYQI</sequence>
<dbReference type="Gene3D" id="3.10.20.310">
    <property type="entry name" value="membrane protein fhac"/>
    <property type="match status" value="1"/>
</dbReference>
<evidence type="ECO:0000259" key="5">
    <source>
        <dbReference type="Pfam" id="PF08479"/>
    </source>
</evidence>
<dbReference type="GO" id="GO:0098046">
    <property type="term" value="C:type V protein secretion system complex"/>
    <property type="evidence" value="ECO:0007669"/>
    <property type="project" value="TreeGrafter"/>
</dbReference>
<evidence type="ECO:0000256" key="2">
    <source>
        <dbReference type="ARBA" id="ARBA00022692"/>
    </source>
</evidence>
<keyword evidence="1" id="KW-1134">Transmembrane beta strand</keyword>
<dbReference type="AlphaFoldDB" id="A0A6G5QJB7"/>
<keyword evidence="1" id="KW-0472">Membrane</keyword>
<dbReference type="Gene3D" id="2.40.160.50">
    <property type="entry name" value="membrane protein fhac: a member of the omp85/tpsb transporter family"/>
    <property type="match status" value="1"/>
</dbReference>
<dbReference type="EMBL" id="CP012542">
    <property type="protein sequence ID" value="QCD45677.1"/>
    <property type="molecule type" value="Genomic_DNA"/>
</dbReference>
<dbReference type="PANTHER" id="PTHR34597">
    <property type="entry name" value="SLR1661 PROTEIN"/>
    <property type="match status" value="1"/>
</dbReference>
<evidence type="ECO:0000259" key="4">
    <source>
        <dbReference type="Pfam" id="PF03865"/>
    </source>
</evidence>
<proteinExistence type="predicted"/>
<evidence type="ECO:0000256" key="1">
    <source>
        <dbReference type="ARBA" id="ARBA00022452"/>
    </source>
</evidence>
<dbReference type="Pfam" id="PF03865">
    <property type="entry name" value="ShlB"/>
    <property type="match status" value="1"/>
</dbReference>
<dbReference type="GO" id="GO:0008320">
    <property type="term" value="F:protein transmembrane transporter activity"/>
    <property type="evidence" value="ECO:0007669"/>
    <property type="project" value="TreeGrafter"/>
</dbReference>
<evidence type="ECO:0000313" key="7">
    <source>
        <dbReference type="EMBL" id="QCD45677.1"/>
    </source>
</evidence>
<dbReference type="Pfam" id="PF17287">
    <property type="entry name" value="POTRA_3"/>
    <property type="match status" value="1"/>
</dbReference>
<evidence type="ECO:0000313" key="8">
    <source>
        <dbReference type="Proteomes" id="UP000503264"/>
    </source>
</evidence>
<feature type="domain" description="Haemolysin activator HlyB C-terminal" evidence="4">
    <location>
        <begin position="203"/>
        <end position="520"/>
    </location>
</feature>
<dbReference type="InterPro" id="IPR005565">
    <property type="entry name" value="Hemolysn_activator_HlyB_C"/>
</dbReference>
<dbReference type="InterPro" id="IPR051544">
    <property type="entry name" value="TPS_OM_transporter"/>
</dbReference>
<evidence type="ECO:0000259" key="6">
    <source>
        <dbReference type="Pfam" id="PF17287"/>
    </source>
</evidence>
<dbReference type="Proteomes" id="UP000503264">
    <property type="component" value="Chromosome"/>
</dbReference>
<feature type="domain" description="Polypeptide-transport-associated ShlB-type" evidence="5">
    <location>
        <begin position="64"/>
        <end position="136"/>
    </location>
</feature>
<dbReference type="PIRSF" id="PIRSF029745">
    <property type="entry name" value="FhaC"/>
    <property type="match status" value="1"/>
</dbReference>
<keyword evidence="2" id="KW-0812">Transmembrane</keyword>
<name>A0A6G5QJB7_9BACT</name>
<dbReference type="InterPro" id="IPR027282">
    <property type="entry name" value="TPS"/>
</dbReference>
<dbReference type="GO" id="GO:0046819">
    <property type="term" value="P:protein secretion by the type V secretion system"/>
    <property type="evidence" value="ECO:0007669"/>
    <property type="project" value="TreeGrafter"/>
</dbReference>
<dbReference type="InterPro" id="IPR035251">
    <property type="entry name" value="ShlB_POTRA"/>
</dbReference>
<organism evidence="7 8">
    <name type="scientific">Campylobacter mucosalis CCUG 21559</name>
    <dbReference type="NCBI Taxonomy" id="1032067"/>
    <lineage>
        <taxon>Bacteria</taxon>
        <taxon>Pseudomonadati</taxon>
        <taxon>Campylobacterota</taxon>
        <taxon>Epsilonproteobacteria</taxon>
        <taxon>Campylobacterales</taxon>
        <taxon>Campylobacteraceae</taxon>
        <taxon>Campylobacter</taxon>
    </lineage>
</organism>
<protein>
    <submittedName>
        <fullName evidence="7">Hemolysin secretion/activation protein, ShlB/FhaC/HecB family</fullName>
    </submittedName>
</protein>
<gene>
    <name evidence="7" type="ORF">CMUC_1936</name>
</gene>
<keyword evidence="8" id="KW-1185">Reference proteome</keyword>
<accession>A0A6G5QJB7</accession>
<dbReference type="Pfam" id="PF08479">
    <property type="entry name" value="POTRA_2"/>
    <property type="match status" value="1"/>
</dbReference>
<reference evidence="7 8" key="1">
    <citation type="submission" date="2016-07" db="EMBL/GenBank/DDBJ databases">
        <title>Comparative genomics of the Campylobacter concisus group.</title>
        <authorList>
            <person name="Miller W.G."/>
            <person name="Yee E."/>
            <person name="Chapman M.H."/>
            <person name="Huynh S."/>
            <person name="Bono J.L."/>
            <person name="On S.L.W."/>
            <person name="StLeger J."/>
            <person name="Foster G."/>
            <person name="Parker C.T."/>
        </authorList>
    </citation>
    <scope>NUCLEOTIDE SEQUENCE [LARGE SCALE GENOMIC DNA]</scope>
    <source>
        <strain evidence="7 8">CCUG 21559</strain>
    </source>
</reference>
<feature type="domain" description="ShlB POTRA" evidence="6">
    <location>
        <begin position="140"/>
        <end position="197"/>
    </location>
</feature>
<evidence type="ECO:0000256" key="3">
    <source>
        <dbReference type="ARBA" id="ARBA00023237"/>
    </source>
</evidence>
<dbReference type="PANTHER" id="PTHR34597:SF3">
    <property type="entry name" value="OUTER MEMBRANE TRANSPORTER CDIB"/>
    <property type="match status" value="1"/>
</dbReference>
<dbReference type="RefSeq" id="WP_171994313.1">
    <property type="nucleotide sequence ID" value="NZ_CP012542.1"/>
</dbReference>
<keyword evidence="3" id="KW-0998">Cell outer membrane</keyword>